<sequence>MNIPTCTYARTHARAHTRGRGDPATDGVGDMASQTIPLGHQVPPQAEVTKDTQTSPISAASYYRIVVELRLMGVDGTESDGDEKSNDEPYVRRKSKKKERESPAKTKQLPKTKKVGAR</sequence>
<gene>
    <name evidence="2" type="ORF">EVAR_55784_1</name>
</gene>
<feature type="region of interest" description="Disordered" evidence="1">
    <location>
        <begin position="74"/>
        <end position="118"/>
    </location>
</feature>
<evidence type="ECO:0000256" key="1">
    <source>
        <dbReference type="SAM" id="MobiDB-lite"/>
    </source>
</evidence>
<dbReference type="Proteomes" id="UP000299102">
    <property type="component" value="Unassembled WGS sequence"/>
</dbReference>
<dbReference type="OrthoDB" id="10613376at2759"/>
<organism evidence="2 3">
    <name type="scientific">Eumeta variegata</name>
    <name type="common">Bagworm moth</name>
    <name type="synonym">Eumeta japonica</name>
    <dbReference type="NCBI Taxonomy" id="151549"/>
    <lineage>
        <taxon>Eukaryota</taxon>
        <taxon>Metazoa</taxon>
        <taxon>Ecdysozoa</taxon>
        <taxon>Arthropoda</taxon>
        <taxon>Hexapoda</taxon>
        <taxon>Insecta</taxon>
        <taxon>Pterygota</taxon>
        <taxon>Neoptera</taxon>
        <taxon>Endopterygota</taxon>
        <taxon>Lepidoptera</taxon>
        <taxon>Glossata</taxon>
        <taxon>Ditrysia</taxon>
        <taxon>Tineoidea</taxon>
        <taxon>Psychidae</taxon>
        <taxon>Oiketicinae</taxon>
        <taxon>Eumeta</taxon>
    </lineage>
</organism>
<protein>
    <submittedName>
        <fullName evidence="2">Uncharacterized protein</fullName>
    </submittedName>
</protein>
<comment type="caution">
    <text evidence="2">The sequence shown here is derived from an EMBL/GenBank/DDBJ whole genome shotgun (WGS) entry which is preliminary data.</text>
</comment>
<proteinExistence type="predicted"/>
<feature type="compositionally biased region" description="Basic residues" evidence="1">
    <location>
        <begin position="108"/>
        <end position="118"/>
    </location>
</feature>
<evidence type="ECO:0000313" key="3">
    <source>
        <dbReference type="Proteomes" id="UP000299102"/>
    </source>
</evidence>
<keyword evidence="3" id="KW-1185">Reference proteome</keyword>
<accession>A0A4C1YTM2</accession>
<dbReference type="AlphaFoldDB" id="A0A4C1YTM2"/>
<dbReference type="EMBL" id="BGZK01001362">
    <property type="protein sequence ID" value="GBP78224.1"/>
    <property type="molecule type" value="Genomic_DNA"/>
</dbReference>
<reference evidence="2 3" key="1">
    <citation type="journal article" date="2019" name="Commun. Biol.">
        <title>The bagworm genome reveals a unique fibroin gene that provides high tensile strength.</title>
        <authorList>
            <person name="Kono N."/>
            <person name="Nakamura H."/>
            <person name="Ohtoshi R."/>
            <person name="Tomita M."/>
            <person name="Numata K."/>
            <person name="Arakawa K."/>
        </authorList>
    </citation>
    <scope>NUCLEOTIDE SEQUENCE [LARGE SCALE GENOMIC DNA]</scope>
</reference>
<name>A0A4C1YTM2_EUMVA</name>
<feature type="region of interest" description="Disordered" evidence="1">
    <location>
        <begin position="1"/>
        <end position="59"/>
    </location>
</feature>
<feature type="compositionally biased region" description="Basic and acidic residues" evidence="1">
    <location>
        <begin position="82"/>
        <end position="91"/>
    </location>
</feature>
<evidence type="ECO:0000313" key="2">
    <source>
        <dbReference type="EMBL" id="GBP78224.1"/>
    </source>
</evidence>